<keyword evidence="1" id="KW-1133">Transmembrane helix</keyword>
<dbReference type="Pfam" id="PF12679">
    <property type="entry name" value="ABC2_membrane_2"/>
    <property type="match status" value="1"/>
</dbReference>
<protein>
    <submittedName>
        <fullName evidence="2">ABC transporter permease subunit</fullName>
    </submittedName>
</protein>
<accession>A0A857DH90</accession>
<feature type="transmembrane region" description="Helical" evidence="1">
    <location>
        <begin position="70"/>
        <end position="90"/>
    </location>
</feature>
<evidence type="ECO:0000256" key="1">
    <source>
        <dbReference type="SAM" id="Phobius"/>
    </source>
</evidence>
<evidence type="ECO:0000313" key="3">
    <source>
        <dbReference type="Proteomes" id="UP000430508"/>
    </source>
</evidence>
<feature type="transmembrane region" description="Helical" evidence="1">
    <location>
        <begin position="183"/>
        <end position="202"/>
    </location>
</feature>
<dbReference type="GO" id="GO:0005886">
    <property type="term" value="C:plasma membrane"/>
    <property type="evidence" value="ECO:0007669"/>
    <property type="project" value="UniProtKB-SubCell"/>
</dbReference>
<gene>
    <name evidence="2" type="ORF">GQ588_08675</name>
</gene>
<evidence type="ECO:0000313" key="2">
    <source>
        <dbReference type="EMBL" id="QHA00700.1"/>
    </source>
</evidence>
<dbReference type="PANTHER" id="PTHR43471">
    <property type="entry name" value="ABC TRANSPORTER PERMEASE"/>
    <property type="match status" value="1"/>
</dbReference>
<name>A0A857DH90_9FIRM</name>
<dbReference type="AlphaFoldDB" id="A0A857DH90"/>
<proteinExistence type="predicted"/>
<dbReference type="RefSeq" id="WP_019226273.1">
    <property type="nucleotide sequence ID" value="NZ_CP046996.1"/>
</dbReference>
<sequence length="254" mass="27992">MNGLIAFTKKEFLEQIRSYKAVIMVSVLFLFGMMSPLLAKMMPDIFAQLTVQGISISMPEPTVLDAYGQFFKNMSQMGLIILLLVFNVILSQEVTRGTLVILLAKGLSRSAVIMSKYLAALILWTVSYVLAAITDYGYTVYLFGSFSLPHLFFSLFCLWLFGAFLLAVLLLASTLASGNYGGLLLTAAIMMLLLIANVFPVFQKWNPVALASDNITLLTNAETIGDMSVTAWTALLLIVLCLILSLLVFKKKKL</sequence>
<organism evidence="2 3">
    <name type="scientific">Dehalobacter restrictus</name>
    <dbReference type="NCBI Taxonomy" id="55583"/>
    <lineage>
        <taxon>Bacteria</taxon>
        <taxon>Bacillati</taxon>
        <taxon>Bacillota</taxon>
        <taxon>Clostridia</taxon>
        <taxon>Eubacteriales</taxon>
        <taxon>Desulfitobacteriaceae</taxon>
        <taxon>Dehalobacter</taxon>
    </lineage>
</organism>
<dbReference type="EMBL" id="CP046996">
    <property type="protein sequence ID" value="QHA00700.1"/>
    <property type="molecule type" value="Genomic_DNA"/>
</dbReference>
<keyword evidence="1" id="KW-0472">Membrane</keyword>
<feature type="transmembrane region" description="Helical" evidence="1">
    <location>
        <begin position="151"/>
        <end position="171"/>
    </location>
</feature>
<feature type="transmembrane region" description="Helical" evidence="1">
    <location>
        <begin position="111"/>
        <end position="131"/>
    </location>
</feature>
<feature type="transmembrane region" description="Helical" evidence="1">
    <location>
        <begin position="21"/>
        <end position="39"/>
    </location>
</feature>
<feature type="transmembrane region" description="Helical" evidence="1">
    <location>
        <begin position="229"/>
        <end position="249"/>
    </location>
</feature>
<dbReference type="Proteomes" id="UP000430508">
    <property type="component" value="Chromosome"/>
</dbReference>
<keyword evidence="1" id="KW-0812">Transmembrane</keyword>
<reference evidence="2 3" key="1">
    <citation type="submission" date="2019-12" db="EMBL/GenBank/DDBJ databases">
        <title>Sequence classification of anaerobic respiratory reductive dehalogenases: First we see many, then we see few.</title>
        <authorList>
            <person name="Molenda O."/>
            <person name="Puentes Jacome L.A."/>
            <person name="Cao X."/>
            <person name="Nesbo C.L."/>
            <person name="Tang S."/>
            <person name="Morson N."/>
            <person name="Patron J."/>
            <person name="Lomheim L."/>
            <person name="Wishart D.S."/>
            <person name="Edwards E.A."/>
        </authorList>
    </citation>
    <scope>NUCLEOTIDE SEQUENCE [LARGE SCALE GENOMIC DNA]</scope>
    <source>
        <strain evidence="2 3">12DCA</strain>
    </source>
</reference>
<dbReference type="GO" id="GO:0140359">
    <property type="term" value="F:ABC-type transporter activity"/>
    <property type="evidence" value="ECO:0007669"/>
    <property type="project" value="InterPro"/>
</dbReference>